<dbReference type="UniPathway" id="UPA00196"/>
<keyword evidence="8 12" id="KW-0256">Endoplasmic reticulum</keyword>
<dbReference type="OrthoDB" id="272139at2759"/>
<evidence type="ECO:0000256" key="3">
    <source>
        <dbReference type="ARBA" id="ARBA00005315"/>
    </source>
</evidence>
<feature type="transmembrane region" description="Helical" evidence="12">
    <location>
        <begin position="435"/>
        <end position="455"/>
    </location>
</feature>
<dbReference type="InterPro" id="IPR037674">
    <property type="entry name" value="PIG-G_N"/>
</dbReference>
<dbReference type="PANTHER" id="PTHR23072">
    <property type="entry name" value="PHOSPHATIDYLINOSITOL GLYCAN-RELATED"/>
    <property type="match status" value="1"/>
</dbReference>
<evidence type="ECO:0000259" key="13">
    <source>
        <dbReference type="Pfam" id="PF19316"/>
    </source>
</evidence>
<dbReference type="SUPFAM" id="SSF53649">
    <property type="entry name" value="Alkaline phosphatase-like"/>
    <property type="match status" value="1"/>
</dbReference>
<keyword evidence="15" id="KW-1185">Reference proteome</keyword>
<feature type="transmembrane region" description="Helical" evidence="12">
    <location>
        <begin position="791"/>
        <end position="813"/>
    </location>
</feature>
<dbReference type="Proteomes" id="UP000033483">
    <property type="component" value="Unassembled WGS sequence"/>
</dbReference>
<dbReference type="PANTHER" id="PTHR23072:SF0">
    <property type="entry name" value="GPI ETHANOLAMINE PHOSPHATE TRANSFERASE 2"/>
    <property type="match status" value="1"/>
</dbReference>
<dbReference type="GO" id="GO:0051267">
    <property type="term" value="F:CP2 mannose-ethanolamine phosphotransferase activity"/>
    <property type="evidence" value="ECO:0007669"/>
    <property type="project" value="EnsemblFungi"/>
</dbReference>
<feature type="transmembrane region" description="Helical" evidence="12">
    <location>
        <begin position="462"/>
        <end position="483"/>
    </location>
</feature>
<keyword evidence="9 12" id="KW-1133">Transmembrane helix</keyword>
<name>A0A0F4Z9E6_9PEZI</name>
<evidence type="ECO:0000256" key="4">
    <source>
        <dbReference type="ARBA" id="ARBA00020830"/>
    </source>
</evidence>
<feature type="transmembrane region" description="Helical" evidence="12">
    <location>
        <begin position="557"/>
        <end position="575"/>
    </location>
</feature>
<feature type="transmembrane region" description="Helical" evidence="12">
    <location>
        <begin position="681"/>
        <end position="696"/>
    </location>
</feature>
<dbReference type="GO" id="GO:0005789">
    <property type="term" value="C:endoplasmic reticulum membrane"/>
    <property type="evidence" value="ECO:0007669"/>
    <property type="project" value="UniProtKB-SubCell"/>
</dbReference>
<evidence type="ECO:0000256" key="7">
    <source>
        <dbReference type="ARBA" id="ARBA00022692"/>
    </source>
</evidence>
<comment type="function">
    <text evidence="12">Ethanolamine phosphate transferase involved in glycosylphosphatidylinositol-anchor biosynthesis. Transfers ethanolamine phosphate to the GPI second mannose.</text>
</comment>
<evidence type="ECO:0000256" key="1">
    <source>
        <dbReference type="ARBA" id="ARBA00004477"/>
    </source>
</evidence>
<dbReference type="CDD" id="cd16024">
    <property type="entry name" value="GPI_EPT_2"/>
    <property type="match status" value="1"/>
</dbReference>
<dbReference type="Pfam" id="PF01663">
    <property type="entry name" value="Phosphodiest"/>
    <property type="match status" value="1"/>
</dbReference>
<evidence type="ECO:0000256" key="11">
    <source>
        <dbReference type="ARBA" id="ARBA00023180"/>
    </source>
</evidence>
<reference evidence="14 15" key="1">
    <citation type="submission" date="2015-03" db="EMBL/GenBank/DDBJ databases">
        <authorList>
            <person name="Radwan O."/>
            <person name="Al-Naeli F.A."/>
            <person name="Rendon G.A."/>
            <person name="Fields C."/>
        </authorList>
    </citation>
    <scope>NUCLEOTIDE SEQUENCE [LARGE SCALE GENOMIC DNA]</scope>
    <source>
        <strain evidence="14">CR-DP1</strain>
    </source>
</reference>
<dbReference type="Gene3D" id="3.40.720.10">
    <property type="entry name" value="Alkaline Phosphatase, subunit A"/>
    <property type="match status" value="1"/>
</dbReference>
<evidence type="ECO:0000313" key="14">
    <source>
        <dbReference type="EMBL" id="KKA27122.1"/>
    </source>
</evidence>
<evidence type="ECO:0000256" key="10">
    <source>
        <dbReference type="ARBA" id="ARBA00023136"/>
    </source>
</evidence>
<dbReference type="InterPro" id="IPR002591">
    <property type="entry name" value="Phosphodiest/P_Trfase"/>
</dbReference>
<gene>
    <name evidence="14" type="ORF">TD95_000367</name>
</gene>
<keyword evidence="11" id="KW-0325">Glycoprotein</keyword>
<dbReference type="AlphaFoldDB" id="A0A0F4Z9E6"/>
<dbReference type="EMBL" id="LAEV01001877">
    <property type="protein sequence ID" value="KKA27122.1"/>
    <property type="molecule type" value="Genomic_DNA"/>
</dbReference>
<comment type="caution">
    <text evidence="14">The sequence shown here is derived from an EMBL/GenBank/DDBJ whole genome shotgun (WGS) entry which is preliminary data.</text>
</comment>
<dbReference type="InterPro" id="IPR039527">
    <property type="entry name" value="PIGG/GPI7"/>
</dbReference>
<protein>
    <recommendedName>
        <fullName evidence="4 12">GPI ethanolamine phosphate transferase 2</fullName>
    </recommendedName>
</protein>
<feature type="transmembrane region" description="Helical" evidence="12">
    <location>
        <begin position="625"/>
        <end position="649"/>
    </location>
</feature>
<organism evidence="14 15">
    <name type="scientific">Thielaviopsis punctulata</name>
    <dbReference type="NCBI Taxonomy" id="72032"/>
    <lineage>
        <taxon>Eukaryota</taxon>
        <taxon>Fungi</taxon>
        <taxon>Dikarya</taxon>
        <taxon>Ascomycota</taxon>
        <taxon>Pezizomycotina</taxon>
        <taxon>Sordariomycetes</taxon>
        <taxon>Hypocreomycetidae</taxon>
        <taxon>Microascales</taxon>
        <taxon>Ceratocystidaceae</taxon>
        <taxon>Thielaviopsis</taxon>
    </lineage>
</organism>
<dbReference type="InterPro" id="IPR045687">
    <property type="entry name" value="PIGG/GPI7_C"/>
</dbReference>
<evidence type="ECO:0000256" key="6">
    <source>
        <dbReference type="ARBA" id="ARBA00022679"/>
    </source>
</evidence>
<feature type="transmembrane region" description="Helical" evidence="12">
    <location>
        <begin position="708"/>
        <end position="730"/>
    </location>
</feature>
<keyword evidence="10 12" id="KW-0472">Membrane</keyword>
<comment type="pathway">
    <text evidence="2 12">Glycolipid biosynthesis; glycosylphosphatidylinositol-anchor biosynthesis.</text>
</comment>
<evidence type="ECO:0000256" key="8">
    <source>
        <dbReference type="ARBA" id="ARBA00022824"/>
    </source>
</evidence>
<feature type="transmembrane region" description="Helical" evidence="12">
    <location>
        <begin position="742"/>
        <end position="770"/>
    </location>
</feature>
<feature type="transmembrane region" description="Helical" evidence="12">
    <location>
        <begin position="825"/>
        <end position="845"/>
    </location>
</feature>
<dbReference type="GO" id="GO:0006506">
    <property type="term" value="P:GPI anchor biosynthetic process"/>
    <property type="evidence" value="ECO:0007669"/>
    <property type="project" value="UniProtKB-UniPathway"/>
</dbReference>
<dbReference type="GO" id="GO:0005886">
    <property type="term" value="C:plasma membrane"/>
    <property type="evidence" value="ECO:0007669"/>
    <property type="project" value="EnsemblFungi"/>
</dbReference>
<evidence type="ECO:0000256" key="9">
    <source>
        <dbReference type="ARBA" id="ARBA00022989"/>
    </source>
</evidence>
<dbReference type="InterPro" id="IPR017850">
    <property type="entry name" value="Alkaline_phosphatase_core_sf"/>
</dbReference>
<comment type="similarity">
    <text evidence="3 12">Belongs to the PIGG/PIGN/PIGO family. PIGG subfamily.</text>
</comment>
<comment type="subcellular location">
    <subcellularLocation>
        <location evidence="1 12">Endoplasmic reticulum membrane</location>
        <topology evidence="1 12">Multi-pass membrane protein</topology>
    </subcellularLocation>
</comment>
<evidence type="ECO:0000256" key="12">
    <source>
        <dbReference type="RuleBase" id="RU367106"/>
    </source>
</evidence>
<evidence type="ECO:0000313" key="15">
    <source>
        <dbReference type="Proteomes" id="UP000033483"/>
    </source>
</evidence>
<proteinExistence type="inferred from homology"/>
<dbReference type="Pfam" id="PF19316">
    <property type="entry name" value="PIGO_PIGG"/>
    <property type="match status" value="1"/>
</dbReference>
<keyword evidence="6 12" id="KW-0808">Transferase</keyword>
<evidence type="ECO:0000256" key="2">
    <source>
        <dbReference type="ARBA" id="ARBA00004687"/>
    </source>
</evidence>
<evidence type="ECO:0000256" key="5">
    <source>
        <dbReference type="ARBA" id="ARBA00022502"/>
    </source>
</evidence>
<keyword evidence="5 12" id="KW-0337">GPI-anchor biosynthesis</keyword>
<feature type="domain" description="GPI ethanolamine phosphate transferase 2 C-terminal" evidence="13">
    <location>
        <begin position="428"/>
        <end position="847"/>
    </location>
</feature>
<keyword evidence="7 12" id="KW-0812">Transmembrane</keyword>
<accession>A0A0F4Z9E6</accession>
<sequence length="848" mass="92730">MRTALMAVANILVIAALFVFGRGFFPYKPLLSGLAIHQDAGGVQPEAPFNRLVFMVIDALRSDFVYAEGSSFHFTQQLIREGAAIPFTANARSPTVTMPRLKALTTGSIPSFLDVILNIFEGDKSSALTSQDNWLLQMKAKNTGNMVMFGDDTWMKLFPDTFDRGDGTSSFYVADFTIVDNNVTRHIAGELKNDDWNTMILHYLGLDHIGHKAGPNSVNMGPKQAEMDSIVRQIYSAIETEPHLSSTLLVFCGDHGMNEAGNHGASSAGETSPALVFVSPKFKGLSEGRPSPLPTQDSFRFYDYVEQSDLVPTLAALLGFPVPKNALGATIPQFLGMWERDADKMQVLLQNAQQMLKVVTAAFGETLFVSGKGRCSTPSSDIENLACQWQNVSAKAQNFTSESSLDEDWVVETTEWLRSAQDLMSNMASNFKMDYIFIGLSVAVTAVAISVAAAAQTTSLTAMLPLYSVSLLYAIMMFGSSFVEEEHHFWYWSLSAWLLFLGRHKLSASSTTPISPIVWAMTSFSMLRLLRGWNQTGQKFAGGPDIFSAFIKPAPPILWLLIFVTMLINGCLLSFRMRGLRTPFDMASPLSSFIVLQVLFFKLTATNMDSPELAPAALVEFFKSLLDLASAAMQARMVFAVLAAMGSYLLVTHQRYAPPATLLLALHHVLVFFLIMQTRVANIPLFLIMGVLLDMLRDVSLSVSEISLVTLMLQYTSFFAFGGTNAISSIDISSGYNGVTDFNIAAVGLLTFVSNLAGPIFWASASAILLAAQQNAGHKDVFAQHVAMTTLFVAVSAAAVMAACVVMRTHLFIWTVFSPKFLYCAGWAATHVLLNVGLTGLFYSLGRR</sequence>